<evidence type="ECO:0000313" key="1">
    <source>
        <dbReference type="Proteomes" id="UP000887575"/>
    </source>
</evidence>
<name>A0AAF3EPJ6_9BILA</name>
<evidence type="ECO:0000313" key="2">
    <source>
        <dbReference type="WBParaSite" id="MBELARI_LOCUS1591"/>
    </source>
</evidence>
<protein>
    <submittedName>
        <fullName evidence="2">Uncharacterized protein</fullName>
    </submittedName>
</protein>
<reference evidence="2" key="1">
    <citation type="submission" date="2024-02" db="UniProtKB">
        <authorList>
            <consortium name="WormBaseParasite"/>
        </authorList>
    </citation>
    <scope>IDENTIFICATION</scope>
</reference>
<dbReference type="Proteomes" id="UP000887575">
    <property type="component" value="Unassembled WGS sequence"/>
</dbReference>
<proteinExistence type="predicted"/>
<dbReference type="AlphaFoldDB" id="A0AAF3EPJ6"/>
<keyword evidence="1" id="KW-1185">Reference proteome</keyword>
<organism evidence="1 2">
    <name type="scientific">Mesorhabditis belari</name>
    <dbReference type="NCBI Taxonomy" id="2138241"/>
    <lineage>
        <taxon>Eukaryota</taxon>
        <taxon>Metazoa</taxon>
        <taxon>Ecdysozoa</taxon>
        <taxon>Nematoda</taxon>
        <taxon>Chromadorea</taxon>
        <taxon>Rhabditida</taxon>
        <taxon>Rhabditina</taxon>
        <taxon>Rhabditomorpha</taxon>
        <taxon>Rhabditoidea</taxon>
        <taxon>Rhabditidae</taxon>
        <taxon>Mesorhabditinae</taxon>
        <taxon>Mesorhabditis</taxon>
    </lineage>
</organism>
<accession>A0AAF3EPJ6</accession>
<sequence length="132" mass="15281">MISRRRVHIAVGILANGRPSALNCSLRTCKQKKKKRKKKTIRRGVNGFQCLRCSILENVAISDKYSATDYSEKFKEIMKSAKPFPHISLRNFIDNSSNFVEQLETELQEFPNYGRKAKRSLPTRIKTTDFKK</sequence>
<dbReference type="Gene3D" id="2.60.120.620">
    <property type="entry name" value="q2cbj1_9rhob like domain"/>
    <property type="match status" value="1"/>
</dbReference>
<dbReference type="WBParaSite" id="MBELARI_LOCUS1591">
    <property type="protein sequence ID" value="MBELARI_LOCUS1591"/>
    <property type="gene ID" value="MBELARI_LOCUS1591"/>
</dbReference>